<accession>A0A1X1RA22</accession>
<dbReference type="EMBL" id="LQOJ01000042">
    <property type="protein sequence ID" value="ORV02035.1"/>
    <property type="molecule type" value="Genomic_DNA"/>
</dbReference>
<dbReference type="Proteomes" id="UP000193484">
    <property type="component" value="Unassembled WGS sequence"/>
</dbReference>
<name>A0A1X1RA22_MYCFA</name>
<dbReference type="STRING" id="1793.AWC04_12440"/>
<feature type="domain" description="GTPase-associated protein 1 N-terminal" evidence="1">
    <location>
        <begin position="7"/>
        <end position="141"/>
    </location>
</feature>
<organism evidence="3 4">
    <name type="scientific">Mycolicibacterium fallax</name>
    <name type="common">Mycobacterium fallax</name>
    <dbReference type="NCBI Taxonomy" id="1793"/>
    <lineage>
        <taxon>Bacteria</taxon>
        <taxon>Bacillati</taxon>
        <taxon>Actinomycetota</taxon>
        <taxon>Actinomycetes</taxon>
        <taxon>Mycobacteriales</taxon>
        <taxon>Mycobacteriaceae</taxon>
        <taxon>Mycolicibacterium</taxon>
    </lineage>
</organism>
<evidence type="ECO:0000259" key="1">
    <source>
        <dbReference type="Pfam" id="PF20013"/>
    </source>
</evidence>
<sequence length="807" mass="83677">MTAPERFAQLTYTSFDAPGTAGGWQVKQVLGRITEPEQRLLVANVHTTLNPVGGVPTYPSPEQIAELPRRLCYRPVESGAGYWHTVAAGTDSTGRPGNVFAHVLLDRTPAPTAIRPIERWRSADWLTPYGPAAVGAAVLPAREPGVGTAITAQTVLDFACATDVWRLGTLCVLLDAVLAAMRTNSTVVLGAASPDTAARWIGLVSYLMSAGTAARFGFSTFDRATELSQRAEHLIAVPESDLDAITERDLVLIGESEPVSLGELGGQPHRTARGREVPVTEWSVMAQVALIDPVEAAVLLDAIDDVASRVDDDGLHPALPMAMAVLAREEFADAAAEARAVIAEWSPPQLAASPEVGRLVADEVSRRAGVSTEDAARAACAATGGLAQALTAVYLTRACADTDWLDRPAALPVPACRLEAATLDPAVRTELSARLAALRAAGPARLLRAVDLLGSVGLGALTGPVLDADLAGLLADPERGPELIARLPGPVGSGVRRALAQRLFGKSDGGVPRLHPRVLDWLAEACERPTVVAAAAADPGHPVWIAAVVHALRALGTGSDALGDRQLAYWWLARRGAGADRLEPIAGTEPWEPAALLAAVGPRGPFPGAVTAATLLTATAGPDTVELAGRVIGAGADDRAVACAAVWGLSPAEWIGNGYLGSHFAAYTPFWDTEAAALGPALGRDFVARLLLIAVLAATAGARPPALLASAQIDPMLTAETAYQVEQLVASGTIEADGVLAAVLLSAENGHSEPGVGPVLGALGPRLSDRADPEAVAAAVARITGDNDLRRCRRLVSKNLSGTNGSR</sequence>
<proteinExistence type="predicted"/>
<gene>
    <name evidence="3" type="ORF">AWC04_12440</name>
</gene>
<evidence type="ECO:0000313" key="3">
    <source>
        <dbReference type="EMBL" id="ORV02035.1"/>
    </source>
</evidence>
<dbReference type="Pfam" id="PF20013">
    <property type="entry name" value="GAP1-N2"/>
    <property type="match status" value="1"/>
</dbReference>
<dbReference type="RefSeq" id="WP_085096640.1">
    <property type="nucleotide sequence ID" value="NZ_AP022603.1"/>
</dbReference>
<keyword evidence="4" id="KW-1185">Reference proteome</keyword>
<dbReference type="OrthoDB" id="3250392at2"/>
<dbReference type="Pfam" id="PF20014">
    <property type="entry name" value="GAP1-M"/>
    <property type="match status" value="1"/>
</dbReference>
<protein>
    <submittedName>
        <fullName evidence="3">Uncharacterized protein</fullName>
    </submittedName>
</protein>
<evidence type="ECO:0000259" key="2">
    <source>
        <dbReference type="Pfam" id="PF20014"/>
    </source>
</evidence>
<dbReference type="InterPro" id="IPR045402">
    <property type="entry name" value="GAP1-N2"/>
</dbReference>
<feature type="domain" description="GTPase-associated protein 1 middle" evidence="2">
    <location>
        <begin position="170"/>
        <end position="247"/>
    </location>
</feature>
<reference evidence="3 4" key="1">
    <citation type="submission" date="2016-01" db="EMBL/GenBank/DDBJ databases">
        <title>The new phylogeny of the genus Mycobacterium.</title>
        <authorList>
            <person name="Tarcisio F."/>
            <person name="Conor M."/>
            <person name="Antonella G."/>
            <person name="Elisabetta G."/>
            <person name="Giulia F.S."/>
            <person name="Sara T."/>
            <person name="Anna F."/>
            <person name="Clotilde B."/>
            <person name="Roberto B."/>
            <person name="Veronica D.S."/>
            <person name="Fabio R."/>
            <person name="Monica P."/>
            <person name="Olivier J."/>
            <person name="Enrico T."/>
            <person name="Nicola S."/>
        </authorList>
    </citation>
    <scope>NUCLEOTIDE SEQUENCE [LARGE SCALE GENOMIC DNA]</scope>
    <source>
        <strain evidence="3 4">DSM 44179</strain>
    </source>
</reference>
<dbReference type="InterPro" id="IPR045401">
    <property type="entry name" value="GAP1-M"/>
</dbReference>
<evidence type="ECO:0000313" key="4">
    <source>
        <dbReference type="Proteomes" id="UP000193484"/>
    </source>
</evidence>
<comment type="caution">
    <text evidence="3">The sequence shown here is derived from an EMBL/GenBank/DDBJ whole genome shotgun (WGS) entry which is preliminary data.</text>
</comment>
<dbReference type="AlphaFoldDB" id="A0A1X1RA22"/>